<name>A0A445KJB6_GLYSO</name>
<accession>A0A445KJB6</accession>
<dbReference type="AlphaFoldDB" id="A0A445KJB6"/>
<evidence type="ECO:0000256" key="1">
    <source>
        <dbReference type="SAM" id="SignalP"/>
    </source>
</evidence>
<feature type="signal peptide" evidence="1">
    <location>
        <begin position="1"/>
        <end position="32"/>
    </location>
</feature>
<evidence type="ECO:0000313" key="3">
    <source>
        <dbReference type="Proteomes" id="UP000289340"/>
    </source>
</evidence>
<dbReference type="Proteomes" id="UP000289340">
    <property type="component" value="Chromosome 5"/>
</dbReference>
<comment type="caution">
    <text evidence="2">The sequence shown here is derived from an EMBL/GenBank/DDBJ whole genome shotgun (WGS) entry which is preliminary data.</text>
</comment>
<sequence>MDAIGIRLAPFPLELSPTIAFLVFCMFALSLGGDGGFNNETKPLTFGGDTAPSLFMIGDECKGDAFGISILRENGSRGEGGGGGRGVIKTTTELSQKILKGIEIVSTIFSPEMKLLSHTPCDVASSLNDSFIDNGLCPIRQLYKLVVHHFQEFDDLLNYQQQEILNGLYSDGRVFRMKCTRKDSDISTSSFLSRVEISRICIMYSRTPFTLVSQRKENFMIRVFAKVLSEVMNWSSIALSKS</sequence>
<reference evidence="2 3" key="1">
    <citation type="submission" date="2018-09" db="EMBL/GenBank/DDBJ databases">
        <title>A high-quality reference genome of wild soybean provides a powerful tool to mine soybean genomes.</title>
        <authorList>
            <person name="Xie M."/>
            <person name="Chung C.Y.L."/>
            <person name="Li M.-W."/>
            <person name="Wong F.-L."/>
            <person name="Chan T.-F."/>
            <person name="Lam H.-M."/>
        </authorList>
    </citation>
    <scope>NUCLEOTIDE SEQUENCE [LARGE SCALE GENOMIC DNA]</scope>
    <source>
        <strain evidence="3">cv. W05</strain>
        <tissue evidence="2">Hypocotyl of etiolated seedlings</tissue>
    </source>
</reference>
<evidence type="ECO:0000313" key="2">
    <source>
        <dbReference type="EMBL" id="RZC10776.1"/>
    </source>
</evidence>
<gene>
    <name evidence="2" type="ORF">D0Y65_011157</name>
</gene>
<protein>
    <submittedName>
        <fullName evidence="2">Uncharacterized protein</fullName>
    </submittedName>
</protein>
<feature type="chain" id="PRO_5019129283" evidence="1">
    <location>
        <begin position="33"/>
        <end position="242"/>
    </location>
</feature>
<proteinExistence type="predicted"/>
<keyword evidence="3" id="KW-1185">Reference proteome</keyword>
<organism evidence="2 3">
    <name type="scientific">Glycine soja</name>
    <name type="common">Wild soybean</name>
    <dbReference type="NCBI Taxonomy" id="3848"/>
    <lineage>
        <taxon>Eukaryota</taxon>
        <taxon>Viridiplantae</taxon>
        <taxon>Streptophyta</taxon>
        <taxon>Embryophyta</taxon>
        <taxon>Tracheophyta</taxon>
        <taxon>Spermatophyta</taxon>
        <taxon>Magnoliopsida</taxon>
        <taxon>eudicotyledons</taxon>
        <taxon>Gunneridae</taxon>
        <taxon>Pentapetalae</taxon>
        <taxon>rosids</taxon>
        <taxon>fabids</taxon>
        <taxon>Fabales</taxon>
        <taxon>Fabaceae</taxon>
        <taxon>Papilionoideae</taxon>
        <taxon>50 kb inversion clade</taxon>
        <taxon>NPAAA clade</taxon>
        <taxon>indigoferoid/millettioid clade</taxon>
        <taxon>Phaseoleae</taxon>
        <taxon>Glycine</taxon>
        <taxon>Glycine subgen. Soja</taxon>
    </lineage>
</organism>
<keyword evidence="1" id="KW-0732">Signal</keyword>
<dbReference type="EMBL" id="QZWG01000005">
    <property type="protein sequence ID" value="RZC10776.1"/>
    <property type="molecule type" value="Genomic_DNA"/>
</dbReference>